<feature type="compositionally biased region" description="Polar residues" evidence="1">
    <location>
        <begin position="134"/>
        <end position="144"/>
    </location>
</feature>
<protein>
    <submittedName>
        <fullName evidence="2">Uncharacterized protein</fullName>
    </submittedName>
</protein>
<organism evidence="2 3">
    <name type="scientific">Stentor coeruleus</name>
    <dbReference type="NCBI Taxonomy" id="5963"/>
    <lineage>
        <taxon>Eukaryota</taxon>
        <taxon>Sar</taxon>
        <taxon>Alveolata</taxon>
        <taxon>Ciliophora</taxon>
        <taxon>Postciliodesmatophora</taxon>
        <taxon>Heterotrichea</taxon>
        <taxon>Heterotrichida</taxon>
        <taxon>Stentoridae</taxon>
        <taxon>Stentor</taxon>
    </lineage>
</organism>
<name>A0A1R2ARE2_9CILI</name>
<evidence type="ECO:0000256" key="1">
    <source>
        <dbReference type="SAM" id="MobiDB-lite"/>
    </source>
</evidence>
<feature type="compositionally biased region" description="Basic residues" evidence="1">
    <location>
        <begin position="73"/>
        <end position="84"/>
    </location>
</feature>
<evidence type="ECO:0000313" key="3">
    <source>
        <dbReference type="Proteomes" id="UP000187209"/>
    </source>
</evidence>
<sequence length="187" mass="20886">MNPKKFAIKCNPPRLCLIYDYNGEGYFHEFLLSQEDLTLPTQEVYQRLNVTNPGYLEGIDQNQILSLIDKLKKPNTHNHSKSSKKSTVPISASENIESQSKTSKKPTAPIPVPENPQNQLKTSKKPTGQIPAPESSNQKKNVSSVEKYRNMLDNLGITVSSDEDSDDDDNLDFGVVEKTFKNSDSDG</sequence>
<feature type="region of interest" description="Disordered" evidence="1">
    <location>
        <begin position="73"/>
        <end position="147"/>
    </location>
</feature>
<proteinExistence type="predicted"/>
<gene>
    <name evidence="2" type="ORF">SteCoe_35843</name>
</gene>
<accession>A0A1R2ARE2</accession>
<reference evidence="2 3" key="1">
    <citation type="submission" date="2016-11" db="EMBL/GenBank/DDBJ databases">
        <title>The macronuclear genome of Stentor coeruleus: a giant cell with tiny introns.</title>
        <authorList>
            <person name="Slabodnick M."/>
            <person name="Ruby J.G."/>
            <person name="Reiff S.B."/>
            <person name="Swart E.C."/>
            <person name="Gosai S."/>
            <person name="Prabakaran S."/>
            <person name="Witkowska E."/>
            <person name="Larue G.E."/>
            <person name="Fisher S."/>
            <person name="Freeman R.M."/>
            <person name="Gunawardena J."/>
            <person name="Chu W."/>
            <person name="Stover N.A."/>
            <person name="Gregory B.D."/>
            <person name="Nowacki M."/>
            <person name="Derisi J."/>
            <person name="Roy S.W."/>
            <person name="Marshall W.F."/>
            <person name="Sood P."/>
        </authorList>
    </citation>
    <scope>NUCLEOTIDE SEQUENCE [LARGE SCALE GENOMIC DNA]</scope>
    <source>
        <strain evidence="2">WM001</strain>
    </source>
</reference>
<dbReference type="AlphaFoldDB" id="A0A1R2ARE2"/>
<evidence type="ECO:0000313" key="2">
    <source>
        <dbReference type="EMBL" id="OMJ67087.1"/>
    </source>
</evidence>
<feature type="compositionally biased region" description="Polar residues" evidence="1">
    <location>
        <begin position="88"/>
        <end position="101"/>
    </location>
</feature>
<dbReference type="Proteomes" id="UP000187209">
    <property type="component" value="Unassembled WGS sequence"/>
</dbReference>
<comment type="caution">
    <text evidence="2">The sequence shown here is derived from an EMBL/GenBank/DDBJ whole genome shotgun (WGS) entry which is preliminary data.</text>
</comment>
<dbReference type="EMBL" id="MPUH01001566">
    <property type="protein sequence ID" value="OMJ67087.1"/>
    <property type="molecule type" value="Genomic_DNA"/>
</dbReference>
<keyword evidence="3" id="KW-1185">Reference proteome</keyword>